<dbReference type="EMBL" id="CP042435">
    <property type="protein sequence ID" value="QEC66531.1"/>
    <property type="molecule type" value="Genomic_DNA"/>
</dbReference>
<evidence type="ECO:0000256" key="1">
    <source>
        <dbReference type="SAM" id="Coils"/>
    </source>
</evidence>
<feature type="transmembrane region" description="Helical" evidence="2">
    <location>
        <begin position="112"/>
        <end position="131"/>
    </location>
</feature>
<feature type="transmembrane region" description="Helical" evidence="2">
    <location>
        <begin position="318"/>
        <end position="335"/>
    </location>
</feature>
<dbReference type="Proteomes" id="UP000321533">
    <property type="component" value="Chromosome"/>
</dbReference>
<dbReference type="Pfam" id="PF05569">
    <property type="entry name" value="Peptidase_M56"/>
    <property type="match status" value="1"/>
</dbReference>
<name>A0A5B8V6Z2_9BACT</name>
<feature type="transmembrane region" description="Helical" evidence="2">
    <location>
        <begin position="46"/>
        <end position="68"/>
    </location>
</feature>
<dbReference type="AlphaFoldDB" id="A0A5B8V6Z2"/>
<reference evidence="4 5" key="1">
    <citation type="journal article" date="2016" name="Int. J. Syst. Evol. Microbiol.">
        <title>Panacibacter ginsenosidivorans gen. nov., sp. nov., with ginsenoside converting activity isolated from soil of a ginseng field.</title>
        <authorList>
            <person name="Siddiqi M.Z."/>
            <person name="Muhammad Shafi S."/>
            <person name="Choi K.D."/>
            <person name="Im W.T."/>
        </authorList>
    </citation>
    <scope>NUCLEOTIDE SEQUENCE [LARGE SCALE GENOMIC DNA]</scope>
    <source>
        <strain evidence="4 5">Gsoil1550</strain>
    </source>
</reference>
<dbReference type="OrthoDB" id="15218at2"/>
<protein>
    <submittedName>
        <fullName evidence="4">M56 family metallopeptidase</fullName>
    </submittedName>
</protein>
<evidence type="ECO:0000313" key="4">
    <source>
        <dbReference type="EMBL" id="QEC66531.1"/>
    </source>
</evidence>
<dbReference type="Gene3D" id="3.30.2010.10">
    <property type="entry name" value="Metalloproteases ('zincins'), catalytic domain"/>
    <property type="match status" value="1"/>
</dbReference>
<feature type="transmembrane region" description="Helical" evidence="2">
    <location>
        <begin position="12"/>
        <end position="34"/>
    </location>
</feature>
<dbReference type="CDD" id="cd07341">
    <property type="entry name" value="M56_BlaR1_MecR1_like"/>
    <property type="match status" value="1"/>
</dbReference>
<sequence length="684" mass="77413">MQSLLQSAFLQALGYAIFNSLWQVALLWIIVMLVNNVGKLSSSKRYFTGVTAQFAGFVWFLFTLQFYYKQCSDVIANAQSAGIADNNYSFYEPAVNNLSSGLMYVIIKTEQLLPYLSVAYLFMLLFLAVRLTRAYLYIKKIQTEGLIKADVEWRLFVKRTAGYLGINKNVTFYFSELVKSPLTLGFAKPLILVPIASLNHLTPDQLEAILLHELAHIKRADYLINIIITVIEVALFFNPFTQLLGKLIKKERENSCDDWVLQFQYKPAMYAEALLRIAYIQTQPSFAMQASGNKGELLPRVKRMLNQQEKTHQYRNHLFALLLITVMLTTVAWFNPAANNAKRNLTPAANNRKTLVEPFTATVDNPLYNPFYYLFAKPLQTTVEQSINIAANKASKTLPAATDIVKKVTPIAMQTFREIHNDIENELPSIQQDAEKAMSEAKTAITNIKIGGVSLTDSTAIEAAINNLAQKELAKIDWKSMNNDLRKAKAELVTATSESEKELTSEIQINDVLEQVTKQMQTISNKTNISLNTTNFLKSLLDKKLQSDLIKEQLQLKQIQEQKKKEKEQKRTHTSIVANKPLKVWSDMKRDDYIFNVDESTLAELNFKATPKKYEAPAPVSTVAYTDYLDTISETDTIINPDAAIIIIQHNPENIKSHIKHINVQIVGNNGVTKSYTFTVDVCQ</sequence>
<accession>A0A5B8V6Z2</accession>
<evidence type="ECO:0000259" key="3">
    <source>
        <dbReference type="Pfam" id="PF05569"/>
    </source>
</evidence>
<feature type="domain" description="Peptidase M56" evidence="3">
    <location>
        <begin position="23"/>
        <end position="302"/>
    </location>
</feature>
<keyword evidence="1" id="KW-0175">Coiled coil</keyword>
<dbReference type="PANTHER" id="PTHR34978:SF3">
    <property type="entry name" value="SLR0241 PROTEIN"/>
    <property type="match status" value="1"/>
</dbReference>
<keyword evidence="2" id="KW-0472">Membrane</keyword>
<evidence type="ECO:0000256" key="2">
    <source>
        <dbReference type="SAM" id="Phobius"/>
    </source>
</evidence>
<dbReference type="InterPro" id="IPR052173">
    <property type="entry name" value="Beta-lactam_resp_regulator"/>
</dbReference>
<dbReference type="KEGG" id="pgin:FRZ67_04185"/>
<feature type="coiled-coil region" evidence="1">
    <location>
        <begin position="542"/>
        <end position="576"/>
    </location>
</feature>
<dbReference type="RefSeq" id="WP_147188331.1">
    <property type="nucleotide sequence ID" value="NZ_CP042435.1"/>
</dbReference>
<gene>
    <name evidence="4" type="ORF">FRZ67_04185</name>
</gene>
<keyword evidence="2" id="KW-0812">Transmembrane</keyword>
<keyword evidence="5" id="KW-1185">Reference proteome</keyword>
<dbReference type="PANTHER" id="PTHR34978">
    <property type="entry name" value="POSSIBLE SENSOR-TRANSDUCER PROTEIN BLAR"/>
    <property type="match status" value="1"/>
</dbReference>
<dbReference type="InterPro" id="IPR008756">
    <property type="entry name" value="Peptidase_M56"/>
</dbReference>
<proteinExistence type="predicted"/>
<keyword evidence="2" id="KW-1133">Transmembrane helix</keyword>
<organism evidence="4 5">
    <name type="scientific">Panacibacter ginsenosidivorans</name>
    <dbReference type="NCBI Taxonomy" id="1813871"/>
    <lineage>
        <taxon>Bacteria</taxon>
        <taxon>Pseudomonadati</taxon>
        <taxon>Bacteroidota</taxon>
        <taxon>Chitinophagia</taxon>
        <taxon>Chitinophagales</taxon>
        <taxon>Chitinophagaceae</taxon>
        <taxon>Panacibacter</taxon>
    </lineage>
</organism>
<evidence type="ECO:0000313" key="5">
    <source>
        <dbReference type="Proteomes" id="UP000321533"/>
    </source>
</evidence>